<gene>
    <name evidence="3" type="ORF">OD750_015625</name>
</gene>
<dbReference type="PANTHER" id="PTHR37423">
    <property type="entry name" value="SOLUBLE LYTIC MUREIN TRANSGLYCOSYLASE-RELATED"/>
    <property type="match status" value="1"/>
</dbReference>
<evidence type="ECO:0000313" key="4">
    <source>
        <dbReference type="Proteomes" id="UP001139971"/>
    </source>
</evidence>
<evidence type="ECO:0000259" key="2">
    <source>
        <dbReference type="Pfam" id="PF01464"/>
    </source>
</evidence>
<dbReference type="Gene3D" id="1.10.530.10">
    <property type="match status" value="1"/>
</dbReference>
<sequence>MYATLYDTPIRAAAEQYLPQWHWLWLKAQLIAESALDPAAVSPAGAQGIAQFMPPTWDDVRAALAFPAHTTPFDPAYAIKGAAWYLGLLRRQWRSPRAEDDRRRLVQASYNAGLGNVVKAQKRAGGATAYASIAARLHEVTGADHARETRAYVERIERIHRELVGV</sequence>
<proteinExistence type="inferred from homology"/>
<dbReference type="SUPFAM" id="SSF53955">
    <property type="entry name" value="Lysozyme-like"/>
    <property type="match status" value="1"/>
</dbReference>
<feature type="domain" description="Transglycosylase SLT" evidence="2">
    <location>
        <begin position="26"/>
        <end position="128"/>
    </location>
</feature>
<organism evidence="3 4">
    <name type="scientific">Tahibacter soli</name>
    <dbReference type="NCBI Taxonomy" id="2983605"/>
    <lineage>
        <taxon>Bacteria</taxon>
        <taxon>Pseudomonadati</taxon>
        <taxon>Pseudomonadota</taxon>
        <taxon>Gammaproteobacteria</taxon>
        <taxon>Lysobacterales</taxon>
        <taxon>Rhodanobacteraceae</taxon>
        <taxon>Tahibacter</taxon>
    </lineage>
</organism>
<evidence type="ECO:0000313" key="3">
    <source>
        <dbReference type="EMBL" id="MDC8013973.1"/>
    </source>
</evidence>
<dbReference type="AlphaFoldDB" id="A0A9X3YNF1"/>
<dbReference type="RefSeq" id="WP_263541616.1">
    <property type="nucleotide sequence ID" value="NZ_JAOVZO020000018.1"/>
</dbReference>
<name>A0A9X3YNF1_9GAMM</name>
<protein>
    <submittedName>
        <fullName evidence="3">Transglycosylase SLT domain-containing protein</fullName>
    </submittedName>
</protein>
<dbReference type="InterPro" id="IPR008258">
    <property type="entry name" value="Transglycosylase_SLT_dom_1"/>
</dbReference>
<dbReference type="PANTHER" id="PTHR37423:SF2">
    <property type="entry name" value="MEMBRANE-BOUND LYTIC MUREIN TRANSGLYCOSYLASE C"/>
    <property type="match status" value="1"/>
</dbReference>
<comment type="similarity">
    <text evidence="1">Belongs to the transglycosylase Slt family.</text>
</comment>
<keyword evidence="4" id="KW-1185">Reference proteome</keyword>
<comment type="caution">
    <text evidence="3">The sequence shown here is derived from an EMBL/GenBank/DDBJ whole genome shotgun (WGS) entry which is preliminary data.</text>
</comment>
<dbReference type="InterPro" id="IPR023346">
    <property type="entry name" value="Lysozyme-like_dom_sf"/>
</dbReference>
<reference evidence="3" key="1">
    <citation type="submission" date="2023-02" db="EMBL/GenBank/DDBJ databases">
        <title>Tahibacter soli sp. nov. isolated from soil.</title>
        <authorList>
            <person name="Baek J.H."/>
            <person name="Lee J.K."/>
            <person name="Choi D.G."/>
            <person name="Jeon C.O."/>
        </authorList>
    </citation>
    <scope>NUCLEOTIDE SEQUENCE</scope>
    <source>
        <strain evidence="3">BL</strain>
    </source>
</reference>
<dbReference type="Proteomes" id="UP001139971">
    <property type="component" value="Unassembled WGS sequence"/>
</dbReference>
<dbReference type="Pfam" id="PF01464">
    <property type="entry name" value="SLT"/>
    <property type="match status" value="1"/>
</dbReference>
<accession>A0A9X3YNF1</accession>
<evidence type="ECO:0000256" key="1">
    <source>
        <dbReference type="ARBA" id="ARBA00007734"/>
    </source>
</evidence>
<dbReference type="EMBL" id="JAOVZO020000018">
    <property type="protein sequence ID" value="MDC8013973.1"/>
    <property type="molecule type" value="Genomic_DNA"/>
</dbReference>